<dbReference type="InterPro" id="IPR013189">
    <property type="entry name" value="Glyco_hydro_32_C"/>
</dbReference>
<dbReference type="Pfam" id="PF01473">
    <property type="entry name" value="Choline_bind_1"/>
    <property type="match status" value="2"/>
</dbReference>
<feature type="compositionally biased region" description="Basic and acidic residues" evidence="6">
    <location>
        <begin position="94"/>
        <end position="106"/>
    </location>
</feature>
<dbReference type="InterPro" id="IPR018337">
    <property type="entry name" value="Cell_wall/Cho-bd_repeat"/>
</dbReference>
<dbReference type="Pfam" id="PF08244">
    <property type="entry name" value="Glyco_hydro_32C"/>
    <property type="match status" value="1"/>
</dbReference>
<dbReference type="InterPro" id="IPR003343">
    <property type="entry name" value="Big_2"/>
</dbReference>
<dbReference type="Pfam" id="PF12733">
    <property type="entry name" value="Cadherin-like"/>
    <property type="match status" value="1"/>
</dbReference>
<dbReference type="InterPro" id="IPR001362">
    <property type="entry name" value="Glyco_hydro_32"/>
</dbReference>
<evidence type="ECO:0000256" key="5">
    <source>
        <dbReference type="PROSITE-ProRule" id="PRU00591"/>
    </source>
</evidence>
<dbReference type="SUPFAM" id="SSF75005">
    <property type="entry name" value="Arabinanase/levansucrase/invertase"/>
    <property type="match status" value="1"/>
</dbReference>
<dbReference type="GO" id="GO:0005987">
    <property type="term" value="P:sucrose catabolic process"/>
    <property type="evidence" value="ECO:0007669"/>
    <property type="project" value="TreeGrafter"/>
</dbReference>
<dbReference type="Pfam" id="PF19127">
    <property type="entry name" value="Choline_bind_3"/>
    <property type="match status" value="2"/>
</dbReference>
<feature type="region of interest" description="Disordered" evidence="6">
    <location>
        <begin position="73"/>
        <end position="145"/>
    </location>
</feature>
<dbReference type="Gene3D" id="2.60.40.1080">
    <property type="match status" value="1"/>
</dbReference>
<name>A0A380JF39_STRDO</name>
<dbReference type="CDD" id="cd18622">
    <property type="entry name" value="GH32_Inu-like"/>
    <property type="match status" value="1"/>
</dbReference>
<dbReference type="GO" id="GO:0005737">
    <property type="term" value="C:cytoplasm"/>
    <property type="evidence" value="ECO:0007669"/>
    <property type="project" value="TreeGrafter"/>
</dbReference>
<dbReference type="InterPro" id="IPR023296">
    <property type="entry name" value="Glyco_hydro_beta-prop_sf"/>
</dbReference>
<dbReference type="GO" id="GO:0051669">
    <property type="term" value="F:fructan beta-fructosidase activity"/>
    <property type="evidence" value="ECO:0007669"/>
    <property type="project" value="UniProtKB-EC"/>
</dbReference>
<keyword evidence="3 8" id="KW-0378">Hydrolase</keyword>
<dbReference type="Pfam" id="PF00251">
    <property type="entry name" value="Glyco_hydro_32N"/>
    <property type="match status" value="1"/>
</dbReference>
<comment type="similarity">
    <text evidence="1">Belongs to the glycosyl hydrolase 32 family.</text>
</comment>
<dbReference type="EMBL" id="UHFA01000002">
    <property type="protein sequence ID" value="SUN36545.1"/>
    <property type="molecule type" value="Genomic_DNA"/>
</dbReference>
<dbReference type="InterPro" id="IPR013320">
    <property type="entry name" value="ConA-like_dom_sf"/>
</dbReference>
<protein>
    <submittedName>
        <fullName evidence="8">Fructan hydrolase</fullName>
        <ecNumber evidence="8">3.2.1.80</ecNumber>
    </submittedName>
</protein>
<accession>A0A380JF39</accession>
<dbReference type="Gene3D" id="2.60.120.560">
    <property type="entry name" value="Exo-inulinase, domain 1"/>
    <property type="match status" value="3"/>
</dbReference>
<evidence type="ECO:0000313" key="9">
    <source>
        <dbReference type="Proteomes" id="UP000254082"/>
    </source>
</evidence>
<dbReference type="EC" id="3.2.1.80" evidence="8"/>
<dbReference type="OrthoDB" id="9759709at2"/>
<proteinExistence type="inferred from homology"/>
<dbReference type="PANTHER" id="PTHR42800:SF1">
    <property type="entry name" value="EXOINULINASE INUD (AFU_ORTHOLOGUE AFUA_5G00480)"/>
    <property type="match status" value="1"/>
</dbReference>
<feature type="repeat" description="Cell wall-binding" evidence="5">
    <location>
        <begin position="1256"/>
        <end position="1275"/>
    </location>
</feature>
<dbReference type="NCBIfam" id="TIGR04035">
    <property type="entry name" value="glucan_65_rpt"/>
    <property type="match status" value="4"/>
</dbReference>
<keyword evidence="9" id="KW-1185">Reference proteome</keyword>
<dbReference type="PROSITE" id="PS51170">
    <property type="entry name" value="CW"/>
    <property type="match status" value="2"/>
</dbReference>
<dbReference type="Gene3D" id="2.10.270.10">
    <property type="entry name" value="Cholin Binding"/>
    <property type="match status" value="2"/>
</dbReference>
<dbReference type="InterPro" id="IPR013148">
    <property type="entry name" value="Glyco_hydro_32_N"/>
</dbReference>
<dbReference type="SMART" id="SM00640">
    <property type="entry name" value="Glyco_32"/>
    <property type="match status" value="1"/>
</dbReference>
<evidence type="ECO:0000259" key="7">
    <source>
        <dbReference type="SMART" id="SM00635"/>
    </source>
</evidence>
<evidence type="ECO:0000313" key="8">
    <source>
        <dbReference type="EMBL" id="SUN36545.1"/>
    </source>
</evidence>
<evidence type="ECO:0000256" key="6">
    <source>
        <dbReference type="SAM" id="MobiDB-lite"/>
    </source>
</evidence>
<feature type="repeat" description="Cell wall-binding" evidence="5">
    <location>
        <begin position="1300"/>
        <end position="1319"/>
    </location>
</feature>
<evidence type="ECO:0000256" key="4">
    <source>
        <dbReference type="ARBA" id="ARBA00023295"/>
    </source>
</evidence>
<dbReference type="SUPFAM" id="SSF69360">
    <property type="entry name" value="Cell wall binding repeat"/>
    <property type="match status" value="1"/>
</dbReference>
<evidence type="ECO:0000256" key="3">
    <source>
        <dbReference type="ARBA" id="ARBA00022801"/>
    </source>
</evidence>
<dbReference type="RefSeq" id="WP_002998327.1">
    <property type="nucleotide sequence ID" value="NZ_UHFA01000002.1"/>
</dbReference>
<dbReference type="InterPro" id="IPR027636">
    <property type="entry name" value="Glucan-bd_rpt"/>
</dbReference>
<keyword evidence="2" id="KW-0677">Repeat</keyword>
<sequence>MTDSSSTESKRTGWYMHKRGKHWIFGCSLVTLLVAGLALASPVYAEDTTATTSSSSSTQLADVGGLAEKSMNNSATTADNQTASVGQETSAVDETDKSDTPSKSDEVSEQATADTSTATTSVESSEQTGVASNNEKDPTIKPVDGAVTVEKTDLADVAQVAEKGYQTNLTNLKPTNGTWKVRDDGLYSNALDKGDSWNISDIKTDNFVYSTDVKFLKNQGAVGLIFRSTDPNNVQNSYAINIDGGTKKSKFWRWQDGQDQQLIDERQIEPSADGNYFIRVIAIDSWLSFYINGQLIGSTGDYTLQKDDKGQTTVIKEGYLGLLNWNSEVVFQNTYYTPITDDLNPELEDVAVTPDQGGAEKKGQFLANAPINIQYVDNATTSVKLAIKPKNSQAQFKISDSTGKEYQLTDSIPLAVGANYLTVTSTVTTEANQASLTYRINVHRRQANEVYYNELFRDQYHYSVKDGWGNDPNGLVYYKGKYHLFYQFYDDNVWGPMHWAHATSTDLLHWEEQPIALYPDSNGTMFSGCIVVDEHNSSGFFKDGEGGLVALVTADGNGQRIKLAYSSDEGQTWTKVDQVAADWSNDPLQSKDFRDPKVFHWNNKWFMVLAGGPLRIYSSDNLRDWSVESTYPDIQTECPDLYPIQTDDGSIKWVLSRGGRYYKVGDFKQVDGKWTFSPDQAYQDSDGIMNFGKDSYAAMTYYVQDFGSEANPTIPKLTELNWMNTWDYCNLVGKTLDQDFNGTYNLNLQLGLTKENDRYVLTQTPIKAYESLRDTAKAINYQDVTVSANNDLLKDVKSDSYEIVSTFRPSATTTKVGFKLRQSQDQATVVSYDLQTQELSIDRSQSGIIITDKFAEINKQKVTTNADGSISLHIFVDRASLEVFAKGDTVAGANQIFPAPDSLGASVFTEGGDAKADIAFYPLKSIWTNKVVTDKPFKLVGTGQAETRLNTGQSTSFEAYLAPAQAKQEVNWQLDKPDLVDFSQSGNKVTLTAKKAGSLTLTASSKEDPSLTKVYKINIFENNFKTNLKNLKAISGQWVVDDKELLDSNTSANDAIMSTDIVSYAEYKLEADVKYQKGLVNIFFASPATDPANAYTFQLGDQASARLYYFQGDTITEEPLTKALNDNLYHHLEIKKTKDSVSLSIDGQEVMSHKFDTVKDYFNKAYIGLGLWDGEVAFQNVYLTPLNQEVKSQGWFTANQAWYYRKADGQLETGLADIDGQTHYFNADGSQVKGDFASPDGGKTWYYLDKDNGQVLTGLQVINGKTYYFNADGSQVKGDFASPDGGKTWYYLDKDNGQVLTGLQVVNGKTYYFNADGSQVKGDFASPDGGKTWYYLDKDNGQALTGGQTIAGKRYTFDETGQQIKGRFVTPDGGITWYYLDKDNGLRVTGRQVINGEVCYFDQDGRQLK</sequence>
<evidence type="ECO:0000256" key="2">
    <source>
        <dbReference type="ARBA" id="ARBA00022737"/>
    </source>
</evidence>
<evidence type="ECO:0000256" key="1">
    <source>
        <dbReference type="ARBA" id="ARBA00009902"/>
    </source>
</evidence>
<reference evidence="8 9" key="1">
    <citation type="submission" date="2018-06" db="EMBL/GenBank/DDBJ databases">
        <authorList>
            <consortium name="Pathogen Informatics"/>
            <person name="Doyle S."/>
        </authorList>
    </citation>
    <scope>NUCLEOTIDE SEQUENCE [LARGE SCALE GENOMIC DNA]</scope>
    <source>
        <strain evidence="9">NCTC 11391</strain>
    </source>
</reference>
<dbReference type="Proteomes" id="UP000254082">
    <property type="component" value="Unassembled WGS sequence"/>
</dbReference>
<keyword evidence="4 8" id="KW-0326">Glycosidase</keyword>
<gene>
    <name evidence="8" type="primary">fruA</name>
    <name evidence="8" type="ORF">NCTC11391_01541</name>
</gene>
<dbReference type="PANTHER" id="PTHR42800">
    <property type="entry name" value="EXOINULINASE INUD (AFU_ORTHOLOGUE AFUA_5G00480)"/>
    <property type="match status" value="1"/>
</dbReference>
<feature type="compositionally biased region" description="Low complexity" evidence="6">
    <location>
        <begin position="109"/>
        <end position="128"/>
    </location>
</feature>
<organism evidence="8 9">
    <name type="scientific">Streptococcus downei MFe28</name>
    <dbReference type="NCBI Taxonomy" id="764290"/>
    <lineage>
        <taxon>Bacteria</taxon>
        <taxon>Bacillati</taxon>
        <taxon>Bacillota</taxon>
        <taxon>Bacilli</taxon>
        <taxon>Lactobacillales</taxon>
        <taxon>Streptococcaceae</taxon>
        <taxon>Streptococcus</taxon>
    </lineage>
</organism>
<dbReference type="Gene3D" id="2.115.10.20">
    <property type="entry name" value="Glycosyl hydrolase domain, family 43"/>
    <property type="match status" value="1"/>
</dbReference>
<dbReference type="InterPro" id="IPR025883">
    <property type="entry name" value="Cadherin-like_domain"/>
</dbReference>
<dbReference type="GO" id="GO:0004575">
    <property type="term" value="F:sucrose alpha-glucosidase activity"/>
    <property type="evidence" value="ECO:0007669"/>
    <property type="project" value="TreeGrafter"/>
</dbReference>
<feature type="domain" description="BIG2" evidence="7">
    <location>
        <begin position="936"/>
        <end position="1015"/>
    </location>
</feature>
<feature type="compositionally biased region" description="Polar residues" evidence="6">
    <location>
        <begin position="73"/>
        <end position="92"/>
    </location>
</feature>
<dbReference type="SMART" id="SM00635">
    <property type="entry name" value="BID_2"/>
    <property type="match status" value="1"/>
</dbReference>
<dbReference type="SUPFAM" id="SSF49899">
    <property type="entry name" value="Concanavalin A-like lectins/glucanases"/>
    <property type="match status" value="2"/>
</dbReference>